<evidence type="ECO:0000256" key="5">
    <source>
        <dbReference type="ARBA" id="ARBA00020164"/>
    </source>
</evidence>
<feature type="chain" id="PRO_5011466898" description="Alpha-acetolactate decarboxylase" evidence="10">
    <location>
        <begin position="27"/>
        <end position="264"/>
    </location>
</feature>
<dbReference type="RefSeq" id="WP_092158620.1">
    <property type="nucleotide sequence ID" value="NZ_FNGA01000001.1"/>
</dbReference>
<evidence type="ECO:0000256" key="10">
    <source>
        <dbReference type="SAM" id="SignalP"/>
    </source>
</evidence>
<evidence type="ECO:0000256" key="8">
    <source>
        <dbReference type="ARBA" id="ARBA00023239"/>
    </source>
</evidence>
<dbReference type="GO" id="GO:0047605">
    <property type="term" value="F:acetolactate decarboxylase activity"/>
    <property type="evidence" value="ECO:0007669"/>
    <property type="project" value="UniProtKB-UniRule"/>
</dbReference>
<keyword evidence="7 9" id="KW-0005">Acetoin biosynthesis</keyword>
<dbReference type="UniPathway" id="UPA00626">
    <property type="reaction ID" value="UER00678"/>
</dbReference>
<keyword evidence="8 9" id="KW-0456">Lyase</keyword>
<proteinExistence type="inferred from homology"/>
<protein>
    <recommendedName>
        <fullName evidence="5 9">Alpha-acetolactate decarboxylase</fullName>
        <ecNumber evidence="4 9">4.1.1.5</ecNumber>
    </recommendedName>
</protein>
<dbReference type="PIRSF" id="PIRSF001332">
    <property type="entry name" value="Acetolac_decarb"/>
    <property type="match status" value="1"/>
</dbReference>
<evidence type="ECO:0000256" key="4">
    <source>
        <dbReference type="ARBA" id="ARBA00013204"/>
    </source>
</evidence>
<keyword evidence="12" id="KW-1185">Reference proteome</keyword>
<gene>
    <name evidence="11" type="ORF">SAMN05660337_0903</name>
</gene>
<dbReference type="SUPFAM" id="SSF117856">
    <property type="entry name" value="AF0104/ALDC/Ptd012-like"/>
    <property type="match status" value="1"/>
</dbReference>
<organism evidence="11 12">
    <name type="scientific">Maridesulfovibrio ferrireducens</name>
    <dbReference type="NCBI Taxonomy" id="246191"/>
    <lineage>
        <taxon>Bacteria</taxon>
        <taxon>Pseudomonadati</taxon>
        <taxon>Thermodesulfobacteriota</taxon>
        <taxon>Desulfovibrionia</taxon>
        <taxon>Desulfovibrionales</taxon>
        <taxon>Desulfovibrionaceae</taxon>
        <taxon>Maridesulfovibrio</taxon>
    </lineage>
</organism>
<dbReference type="AlphaFoldDB" id="A0A1G9D482"/>
<keyword evidence="6 9" id="KW-0210">Decarboxylase</keyword>
<dbReference type="STRING" id="246191.SAMN05660337_0903"/>
<reference evidence="12" key="1">
    <citation type="submission" date="2016-10" db="EMBL/GenBank/DDBJ databases">
        <authorList>
            <person name="Varghese N."/>
            <person name="Submissions S."/>
        </authorList>
    </citation>
    <scope>NUCLEOTIDE SEQUENCE [LARGE SCALE GENOMIC DNA]</scope>
    <source>
        <strain evidence="12">DSM 16995</strain>
    </source>
</reference>
<evidence type="ECO:0000256" key="2">
    <source>
        <dbReference type="ARBA" id="ARBA00005170"/>
    </source>
</evidence>
<evidence type="ECO:0000313" key="11">
    <source>
        <dbReference type="EMBL" id="SDK58719.1"/>
    </source>
</evidence>
<evidence type="ECO:0000256" key="1">
    <source>
        <dbReference type="ARBA" id="ARBA00001784"/>
    </source>
</evidence>
<keyword evidence="10" id="KW-0732">Signal</keyword>
<accession>A0A1G9D482</accession>
<comment type="similarity">
    <text evidence="3 9">Belongs to the alpha-acetolactate decarboxylase family.</text>
</comment>
<dbReference type="Pfam" id="PF03306">
    <property type="entry name" value="AAL_decarboxy"/>
    <property type="match status" value="1"/>
</dbReference>
<sequence length="264" mass="29391">MKLFKKIFPIAFFLLILIGSFSPANADETIYQYSTIDSLLLGNYDGDLTVSELKTHGDFGIGTFNGLNGEMVFIDGEVYRVGYNGKAAAVDNLTRVPFADALIFKTDSILKIDSTSSLEELNQKITNALPSTNIFFAIRIDGRFSMMRTRSVPEQKKPYPPLVEVVKNQSIFKFTEIEGSLIGIKSPSYVKGIGVPGFHWHFITKDRTAGGHVLGCQFKNLVAKVGSYSSFFLQLPKTKSFLDSDLSNDKEKELKKVEKDSIKD</sequence>
<evidence type="ECO:0000256" key="9">
    <source>
        <dbReference type="PIRNR" id="PIRNR001332"/>
    </source>
</evidence>
<dbReference type="PANTHER" id="PTHR35524:SF1">
    <property type="entry name" value="ALPHA-ACETOLACTATE DECARBOXYLASE"/>
    <property type="match status" value="1"/>
</dbReference>
<dbReference type="PANTHER" id="PTHR35524">
    <property type="entry name" value="ALPHA-ACETOLACTATE DECARBOXYLASE"/>
    <property type="match status" value="1"/>
</dbReference>
<evidence type="ECO:0000256" key="3">
    <source>
        <dbReference type="ARBA" id="ARBA00007106"/>
    </source>
</evidence>
<dbReference type="Gene3D" id="3.30.1330.80">
    <property type="entry name" value="Hypothetical protein, similar to alpha- acetolactate decarboxylase, domain 2"/>
    <property type="match status" value="2"/>
</dbReference>
<evidence type="ECO:0000256" key="6">
    <source>
        <dbReference type="ARBA" id="ARBA00022793"/>
    </source>
</evidence>
<dbReference type="GO" id="GO:0045151">
    <property type="term" value="P:acetoin biosynthetic process"/>
    <property type="evidence" value="ECO:0007669"/>
    <property type="project" value="UniProtKB-UniRule"/>
</dbReference>
<dbReference type="EC" id="4.1.1.5" evidence="4 9"/>
<dbReference type="NCBIfam" id="TIGR01252">
    <property type="entry name" value="acetolac_decarb"/>
    <property type="match status" value="1"/>
</dbReference>
<dbReference type="Proteomes" id="UP000199053">
    <property type="component" value="Unassembled WGS sequence"/>
</dbReference>
<feature type="signal peptide" evidence="10">
    <location>
        <begin position="1"/>
        <end position="26"/>
    </location>
</feature>
<name>A0A1G9D482_9BACT</name>
<dbReference type="CDD" id="cd17299">
    <property type="entry name" value="acetolactate_decarboxylase"/>
    <property type="match status" value="1"/>
</dbReference>
<evidence type="ECO:0000256" key="7">
    <source>
        <dbReference type="ARBA" id="ARBA00023061"/>
    </source>
</evidence>
<evidence type="ECO:0000313" key="12">
    <source>
        <dbReference type="Proteomes" id="UP000199053"/>
    </source>
</evidence>
<comment type="catalytic activity">
    <reaction evidence="1 9">
        <text>(2S)-2-acetolactate + H(+) = (R)-acetoin + CO2</text>
        <dbReference type="Rhea" id="RHEA:21580"/>
        <dbReference type="ChEBI" id="CHEBI:15378"/>
        <dbReference type="ChEBI" id="CHEBI:15686"/>
        <dbReference type="ChEBI" id="CHEBI:16526"/>
        <dbReference type="ChEBI" id="CHEBI:58476"/>
        <dbReference type="EC" id="4.1.1.5"/>
    </reaction>
</comment>
<dbReference type="InterPro" id="IPR005128">
    <property type="entry name" value="Acetolactate_a_deCO2ase"/>
</dbReference>
<comment type="pathway">
    <text evidence="2 9">Polyol metabolism; (R,R)-butane-2,3-diol biosynthesis; (R,R)-butane-2,3-diol from pyruvate: step 2/3.</text>
</comment>
<dbReference type="OrthoDB" id="8612680at2"/>
<dbReference type="EMBL" id="FNGA01000001">
    <property type="protein sequence ID" value="SDK58719.1"/>
    <property type="molecule type" value="Genomic_DNA"/>
</dbReference>